<reference evidence="3 4" key="1">
    <citation type="submission" date="2014-12" db="EMBL/GenBank/DDBJ databases">
        <title>16Stimator: statistical estimation of ribosomal gene copy numbers from draft genome assemblies.</title>
        <authorList>
            <person name="Perisin M.A."/>
            <person name="Vetter M."/>
            <person name="Gilbert J.A."/>
            <person name="Bergelson J."/>
        </authorList>
    </citation>
    <scope>NUCLEOTIDE SEQUENCE [LARGE SCALE GENOMIC DNA]</scope>
    <source>
        <strain evidence="3 4">MEJ086</strain>
    </source>
</reference>
<dbReference type="Pfam" id="PF04752">
    <property type="entry name" value="ChaC"/>
    <property type="match status" value="1"/>
</dbReference>
<evidence type="ECO:0000256" key="1">
    <source>
        <dbReference type="ARBA" id="ARBA00012344"/>
    </source>
</evidence>
<protein>
    <recommendedName>
        <fullName evidence="1">glutathione-specific gamma-glutamylcyclotransferase</fullName>
        <ecNumber evidence="1">4.3.2.7</ecNumber>
    </recommendedName>
</protein>
<dbReference type="EC" id="4.3.2.7" evidence="1"/>
<dbReference type="EMBL" id="JXQW01000024">
    <property type="protein sequence ID" value="KIQ01023.1"/>
    <property type="molecule type" value="Genomic_DNA"/>
</dbReference>
<dbReference type="CDD" id="cd06661">
    <property type="entry name" value="GGCT_like"/>
    <property type="match status" value="1"/>
</dbReference>
<proteinExistence type="predicted"/>
<dbReference type="InterPro" id="IPR006840">
    <property type="entry name" value="ChaC"/>
</dbReference>
<organism evidence="3 4">
    <name type="scientific">Pseudomonas fulva</name>
    <dbReference type="NCBI Taxonomy" id="47880"/>
    <lineage>
        <taxon>Bacteria</taxon>
        <taxon>Pseudomonadati</taxon>
        <taxon>Pseudomonadota</taxon>
        <taxon>Gammaproteobacteria</taxon>
        <taxon>Pseudomonadales</taxon>
        <taxon>Pseudomonadaceae</taxon>
        <taxon>Pseudomonas</taxon>
    </lineage>
</organism>
<comment type="caution">
    <text evidence="3">The sequence shown here is derived from an EMBL/GenBank/DDBJ whole genome shotgun (WGS) entry which is preliminary data.</text>
</comment>
<evidence type="ECO:0000256" key="2">
    <source>
        <dbReference type="ARBA" id="ARBA00023239"/>
    </source>
</evidence>
<dbReference type="InterPro" id="IPR036568">
    <property type="entry name" value="GGCT-like_sf"/>
</dbReference>
<dbReference type="InterPro" id="IPR013024">
    <property type="entry name" value="GGCT-like"/>
</dbReference>
<accession>A0A0D0KV89</accession>
<sequence length="214" mass="24335">MNPANSPFDSPLALTSALLSAEQMRQSMETVHRQRGDQPFWLFAYGSLIWRPECPSLEVRRARLHGYHRGLYLWSHNHRGTPEQPGLVFGLDRGGSCNGFAYRLAEEELDCHLLALWRREMIDAAYQPKWLTCRLEDGTRIDALTFVLNRQGPHFAGSLPDPVLRQVLSHARGHFGSTREYAEQTARALRQHAMPDRRLEATLARCGCSVDVPT</sequence>
<dbReference type="SUPFAM" id="SSF110857">
    <property type="entry name" value="Gamma-glutamyl cyclotransferase-like"/>
    <property type="match status" value="1"/>
</dbReference>
<dbReference type="GO" id="GO:0006751">
    <property type="term" value="P:glutathione catabolic process"/>
    <property type="evidence" value="ECO:0007669"/>
    <property type="project" value="InterPro"/>
</dbReference>
<evidence type="ECO:0000313" key="4">
    <source>
        <dbReference type="Proteomes" id="UP000032068"/>
    </source>
</evidence>
<name>A0A0D0KV89_9PSED</name>
<dbReference type="Gene3D" id="3.10.490.10">
    <property type="entry name" value="Gamma-glutamyl cyclotransferase-like"/>
    <property type="match status" value="1"/>
</dbReference>
<dbReference type="PANTHER" id="PTHR12192:SF2">
    <property type="entry name" value="GLUTATHIONE-SPECIFIC GAMMA-GLUTAMYLCYCLOTRANSFERASE 2"/>
    <property type="match status" value="1"/>
</dbReference>
<keyword evidence="2" id="KW-0456">Lyase</keyword>
<dbReference type="GO" id="GO:0005737">
    <property type="term" value="C:cytoplasm"/>
    <property type="evidence" value="ECO:0007669"/>
    <property type="project" value="TreeGrafter"/>
</dbReference>
<dbReference type="AlphaFoldDB" id="A0A0D0KV89"/>
<dbReference type="GO" id="GO:0061928">
    <property type="term" value="F:glutathione specific gamma-glutamylcyclotransferase activity"/>
    <property type="evidence" value="ECO:0007669"/>
    <property type="project" value="UniProtKB-EC"/>
</dbReference>
<dbReference type="RefSeq" id="WP_042553600.1">
    <property type="nucleotide sequence ID" value="NZ_JXQW01000024.1"/>
</dbReference>
<dbReference type="Proteomes" id="UP000032068">
    <property type="component" value="Unassembled WGS sequence"/>
</dbReference>
<dbReference type="OrthoDB" id="9795692at2"/>
<dbReference type="PANTHER" id="PTHR12192">
    <property type="entry name" value="CATION TRANSPORT PROTEIN CHAC-RELATED"/>
    <property type="match status" value="1"/>
</dbReference>
<gene>
    <name evidence="3" type="ORF">RU08_09750</name>
</gene>
<evidence type="ECO:0000313" key="3">
    <source>
        <dbReference type="EMBL" id="KIQ01023.1"/>
    </source>
</evidence>